<accession>A0A5D4NR55</accession>
<gene>
    <name evidence="2" type="ORF">FZC78_11700</name>
</gene>
<keyword evidence="1" id="KW-1133">Transmembrane helix</keyword>
<comment type="caution">
    <text evidence="2">The sequence shown here is derived from an EMBL/GenBank/DDBJ whole genome shotgun (WGS) entry which is preliminary data.</text>
</comment>
<evidence type="ECO:0000256" key="1">
    <source>
        <dbReference type="SAM" id="Phobius"/>
    </source>
</evidence>
<name>A0A5D4NR55_9BACI</name>
<evidence type="ECO:0000313" key="3">
    <source>
        <dbReference type="Proteomes" id="UP000322267"/>
    </source>
</evidence>
<protein>
    <submittedName>
        <fullName evidence="2">Uncharacterized protein</fullName>
    </submittedName>
</protein>
<dbReference type="RefSeq" id="WP_148939884.1">
    <property type="nucleotide sequence ID" value="NZ_VTEI01000005.1"/>
</dbReference>
<keyword evidence="1" id="KW-0812">Transmembrane</keyword>
<reference evidence="2 3" key="1">
    <citation type="submission" date="2019-08" db="EMBL/GenBank/DDBJ databases">
        <title>Bacillus genomes from the desert of Cuatro Cienegas, Coahuila.</title>
        <authorList>
            <person name="Olmedo-Alvarez G."/>
        </authorList>
    </citation>
    <scope>NUCLEOTIDE SEQUENCE [LARGE SCALE GENOMIC DNA]</scope>
    <source>
        <strain evidence="2 3">CH34_1T</strain>
    </source>
</reference>
<proteinExistence type="predicted"/>
<organism evidence="2 3">
    <name type="scientific">Rossellomorea vietnamensis</name>
    <dbReference type="NCBI Taxonomy" id="218284"/>
    <lineage>
        <taxon>Bacteria</taxon>
        <taxon>Bacillati</taxon>
        <taxon>Bacillota</taxon>
        <taxon>Bacilli</taxon>
        <taxon>Bacillales</taxon>
        <taxon>Bacillaceae</taxon>
        <taxon>Rossellomorea</taxon>
    </lineage>
</organism>
<dbReference type="Proteomes" id="UP000322267">
    <property type="component" value="Unassembled WGS sequence"/>
</dbReference>
<keyword evidence="1" id="KW-0472">Membrane</keyword>
<feature type="transmembrane region" description="Helical" evidence="1">
    <location>
        <begin position="20"/>
        <end position="42"/>
    </location>
</feature>
<dbReference type="AlphaFoldDB" id="A0A5D4NR55"/>
<dbReference type="EMBL" id="VTEI01000005">
    <property type="protein sequence ID" value="TYS16647.1"/>
    <property type="molecule type" value="Genomic_DNA"/>
</dbReference>
<evidence type="ECO:0000313" key="2">
    <source>
        <dbReference type="EMBL" id="TYS16647.1"/>
    </source>
</evidence>
<sequence>MEVKCMYYRGPHQPQNQRFFGFGFGLPFLGGLAGGLLGSALIGPRPFYGYPPPPPPPWVGPPRPCCPPGYGYQY</sequence>